<protein>
    <submittedName>
        <fullName evidence="1">Uncharacterized protein</fullName>
    </submittedName>
</protein>
<dbReference type="EMBL" id="SHKR01000012">
    <property type="protein sequence ID" value="RZU16368.1"/>
    <property type="molecule type" value="Genomic_DNA"/>
</dbReference>
<name>A0A4Q7X175_9ACTN</name>
<dbReference type="RefSeq" id="WP_130445283.1">
    <property type="nucleotide sequence ID" value="NZ_SHKR01000012.1"/>
</dbReference>
<dbReference type="AlphaFoldDB" id="A0A4Q7X175"/>
<dbReference type="Proteomes" id="UP000292027">
    <property type="component" value="Unassembled WGS sequence"/>
</dbReference>
<sequence>MAPDSVADHSLGRLSSWFRVHQDRVTLRELLEESPLAPILEEIGYVSTHGDEPDLWLEAFAGFGLGGFADEALACEAGDCVGDFDGAGFEVDLVPEVGEGLADADAGAEHKGGEVGEVGFVGSFVCGEAFAEEGDFFAGEGAGWVLGWGFDGVDFADGVDGECAVADGEFLAGRSSTPRSRRKGYWVTIDEGRQVYGRSLARADDGFATWPRQNRGRLESLDDEVDAE</sequence>
<comment type="caution">
    <text evidence="1">The sequence shown here is derived from an EMBL/GenBank/DDBJ whole genome shotgun (WGS) entry which is preliminary data.</text>
</comment>
<evidence type="ECO:0000313" key="1">
    <source>
        <dbReference type="EMBL" id="RZU16368.1"/>
    </source>
</evidence>
<keyword evidence="2" id="KW-1185">Reference proteome</keyword>
<gene>
    <name evidence="1" type="ORF">EV645_3925</name>
</gene>
<organism evidence="1 2">
    <name type="scientific">Kribbella rubisoli</name>
    <dbReference type="NCBI Taxonomy" id="3075929"/>
    <lineage>
        <taxon>Bacteria</taxon>
        <taxon>Bacillati</taxon>
        <taxon>Actinomycetota</taxon>
        <taxon>Actinomycetes</taxon>
        <taxon>Propionibacteriales</taxon>
        <taxon>Kribbellaceae</taxon>
        <taxon>Kribbella</taxon>
    </lineage>
</organism>
<proteinExistence type="predicted"/>
<accession>A0A4Q7X175</accession>
<reference evidence="1 2" key="1">
    <citation type="journal article" date="2015" name="Stand. Genomic Sci.">
        <title>Genomic Encyclopedia of Bacterial and Archaeal Type Strains, Phase III: the genomes of soil and plant-associated and newly described type strains.</title>
        <authorList>
            <person name="Whitman W.B."/>
            <person name="Woyke T."/>
            <person name="Klenk H.P."/>
            <person name="Zhou Y."/>
            <person name="Lilburn T.G."/>
            <person name="Beck B.J."/>
            <person name="De Vos P."/>
            <person name="Vandamme P."/>
            <person name="Eisen J.A."/>
            <person name="Garrity G."/>
            <person name="Hugenholtz P."/>
            <person name="Kyrpides N.C."/>
        </authorList>
    </citation>
    <scope>NUCLEOTIDE SEQUENCE [LARGE SCALE GENOMIC DNA]</scope>
    <source>
        <strain evidence="1 2">VKM Ac-2540</strain>
    </source>
</reference>
<evidence type="ECO:0000313" key="2">
    <source>
        <dbReference type="Proteomes" id="UP000292027"/>
    </source>
</evidence>